<dbReference type="EMBL" id="CM055747">
    <property type="protein sequence ID" value="KAJ7996622.1"/>
    <property type="molecule type" value="Genomic_DNA"/>
</dbReference>
<reference evidence="1" key="1">
    <citation type="submission" date="2021-05" db="EMBL/GenBank/DDBJ databases">
        <authorList>
            <person name="Pan Q."/>
            <person name="Jouanno E."/>
            <person name="Zahm M."/>
            <person name="Klopp C."/>
            <person name="Cabau C."/>
            <person name="Louis A."/>
            <person name="Berthelot C."/>
            <person name="Parey E."/>
            <person name="Roest Crollius H."/>
            <person name="Montfort J."/>
            <person name="Robinson-Rechavi M."/>
            <person name="Bouchez O."/>
            <person name="Lampietro C."/>
            <person name="Lopez Roques C."/>
            <person name="Donnadieu C."/>
            <person name="Postlethwait J."/>
            <person name="Bobe J."/>
            <person name="Dillon D."/>
            <person name="Chandos A."/>
            <person name="von Hippel F."/>
            <person name="Guiguen Y."/>
        </authorList>
    </citation>
    <scope>NUCLEOTIDE SEQUENCE</scope>
    <source>
        <strain evidence="1">YG-Jan2019</strain>
    </source>
</reference>
<comment type="caution">
    <text evidence="1">The sequence shown here is derived from an EMBL/GenBank/DDBJ whole genome shotgun (WGS) entry which is preliminary data.</text>
</comment>
<gene>
    <name evidence="1" type="ORF">DPEC_G00238960</name>
</gene>
<sequence>MALRFHSCLLSWHSSRLWPGLARTAPAPGFSDWGRFLSHRLIFTLNTSFLFRPTRPPMHSSHVCSSLSPAGVGHVKAHRVERLEGRAVAESGMERENPRNGSKWPPAQRGAWRQKGQTGGAAEETEREIYRGETHMTRRMRFTESKSERD</sequence>
<keyword evidence="2" id="KW-1185">Reference proteome</keyword>
<accession>A0ACC2FZ49</accession>
<name>A0ACC2FZ49_DALPE</name>
<organism evidence="1 2">
    <name type="scientific">Dallia pectoralis</name>
    <name type="common">Alaska blackfish</name>
    <dbReference type="NCBI Taxonomy" id="75939"/>
    <lineage>
        <taxon>Eukaryota</taxon>
        <taxon>Metazoa</taxon>
        <taxon>Chordata</taxon>
        <taxon>Craniata</taxon>
        <taxon>Vertebrata</taxon>
        <taxon>Euteleostomi</taxon>
        <taxon>Actinopterygii</taxon>
        <taxon>Neopterygii</taxon>
        <taxon>Teleostei</taxon>
        <taxon>Protacanthopterygii</taxon>
        <taxon>Esociformes</taxon>
        <taxon>Umbridae</taxon>
        <taxon>Dallia</taxon>
    </lineage>
</organism>
<proteinExistence type="predicted"/>
<protein>
    <submittedName>
        <fullName evidence="1">Uncharacterized protein</fullName>
    </submittedName>
</protein>
<evidence type="ECO:0000313" key="1">
    <source>
        <dbReference type="EMBL" id="KAJ7996622.1"/>
    </source>
</evidence>
<dbReference type="Proteomes" id="UP001157502">
    <property type="component" value="Chromosome 20"/>
</dbReference>
<evidence type="ECO:0000313" key="2">
    <source>
        <dbReference type="Proteomes" id="UP001157502"/>
    </source>
</evidence>